<dbReference type="WBParaSite" id="HPLM_0001289801-mRNA-1">
    <property type="protein sequence ID" value="HPLM_0001289801-mRNA-1"/>
    <property type="gene ID" value="HPLM_0001289801"/>
</dbReference>
<organism evidence="1">
    <name type="scientific">Haemonchus placei</name>
    <name type="common">Barber's pole worm</name>
    <dbReference type="NCBI Taxonomy" id="6290"/>
    <lineage>
        <taxon>Eukaryota</taxon>
        <taxon>Metazoa</taxon>
        <taxon>Ecdysozoa</taxon>
        <taxon>Nematoda</taxon>
        <taxon>Chromadorea</taxon>
        <taxon>Rhabditida</taxon>
        <taxon>Rhabditina</taxon>
        <taxon>Rhabditomorpha</taxon>
        <taxon>Strongyloidea</taxon>
        <taxon>Trichostrongylidae</taxon>
        <taxon>Haemonchus</taxon>
    </lineage>
</organism>
<accession>A0A0N4WNM5</accession>
<sequence length="73" mass="8068">LERRPGGDSCAKSTIELEHRNLSEGDTELTIIRAPPGNHLVLSIMIDRIVVDGMRGFTERYGVCTEQNEPLGC</sequence>
<reference evidence="1" key="1">
    <citation type="submission" date="2017-02" db="UniProtKB">
        <authorList>
            <consortium name="WormBaseParasite"/>
        </authorList>
    </citation>
    <scope>IDENTIFICATION</scope>
</reference>
<protein>
    <submittedName>
        <fullName evidence="1">UTRA domain-containing protein</fullName>
    </submittedName>
</protein>
<name>A0A0N4WNM5_HAEPC</name>
<dbReference type="AlphaFoldDB" id="A0A0N4WNM5"/>
<evidence type="ECO:0000313" key="1">
    <source>
        <dbReference type="WBParaSite" id="HPLM_0001289801-mRNA-1"/>
    </source>
</evidence>
<proteinExistence type="predicted"/>